<proteinExistence type="inferred from homology"/>
<dbReference type="GO" id="GO:0070043">
    <property type="term" value="F:rRNA (guanine-N7-)-methyltransferase activity"/>
    <property type="evidence" value="ECO:0007669"/>
    <property type="project" value="UniProtKB-UniRule"/>
</dbReference>
<dbReference type="FunFam" id="3.40.50.150:FF:000041">
    <property type="entry name" value="Ribosomal RNA small subunit methyltransferase G"/>
    <property type="match status" value="1"/>
</dbReference>
<keyword evidence="1 6" id="KW-0963">Cytoplasm</keyword>
<reference evidence="7 8" key="1">
    <citation type="journal article" date="2009" name="PLoS ONE">
        <title>Genome analysis of the anaerobic thermohalophilic bacterium Halothermothrix orenii.</title>
        <authorList>
            <person name="Mavromatis K."/>
            <person name="Ivanova N."/>
            <person name="Anderson I."/>
            <person name="Lykidis A."/>
            <person name="Hooper S.D."/>
            <person name="Sun H."/>
            <person name="Kunin V."/>
            <person name="Lapidus A."/>
            <person name="Hugenholtz P."/>
            <person name="Patel B."/>
            <person name="Kyrpides N.C."/>
        </authorList>
    </citation>
    <scope>NUCLEOTIDE SEQUENCE [LARGE SCALE GENOMIC DNA]</scope>
    <source>
        <strain evidence="8">H 168 / OCM 544 / DSM 9562</strain>
    </source>
</reference>
<keyword evidence="3 6" id="KW-0489">Methyltransferase</keyword>
<evidence type="ECO:0000313" key="8">
    <source>
        <dbReference type="Proteomes" id="UP000000719"/>
    </source>
</evidence>
<dbReference type="Gene3D" id="3.40.50.150">
    <property type="entry name" value="Vaccinia Virus protein VP39"/>
    <property type="match status" value="1"/>
</dbReference>
<dbReference type="KEGG" id="hor:Hore_23540"/>
<dbReference type="InterPro" id="IPR029063">
    <property type="entry name" value="SAM-dependent_MTases_sf"/>
</dbReference>
<dbReference type="InterPro" id="IPR003682">
    <property type="entry name" value="rRNA_ssu_MeTfrase_G"/>
</dbReference>
<dbReference type="PIRSF" id="PIRSF003078">
    <property type="entry name" value="GidB"/>
    <property type="match status" value="1"/>
</dbReference>
<keyword evidence="8" id="KW-1185">Reference proteome</keyword>
<evidence type="ECO:0000313" key="7">
    <source>
        <dbReference type="EMBL" id="ACL71099.1"/>
    </source>
</evidence>
<keyword evidence="4 6" id="KW-0808">Transferase</keyword>
<keyword evidence="2 6" id="KW-0698">rRNA processing</keyword>
<comment type="similarity">
    <text evidence="6">Belongs to the methyltransferase superfamily. RNA methyltransferase RsmG family.</text>
</comment>
<accession>B8D1E7</accession>
<dbReference type="HAMAP" id="MF_00074">
    <property type="entry name" value="16SrRNA_methyltr_G"/>
    <property type="match status" value="1"/>
</dbReference>
<dbReference type="GO" id="GO:0005829">
    <property type="term" value="C:cytosol"/>
    <property type="evidence" value="ECO:0007669"/>
    <property type="project" value="TreeGrafter"/>
</dbReference>
<dbReference type="CDD" id="cd02440">
    <property type="entry name" value="AdoMet_MTases"/>
    <property type="match status" value="1"/>
</dbReference>
<protein>
    <recommendedName>
        <fullName evidence="6">Ribosomal RNA small subunit methyltransferase G</fullName>
        <ecNumber evidence="6">2.1.1.-</ecNumber>
    </recommendedName>
    <alternativeName>
        <fullName evidence="6">16S rRNA 7-methylguanosine methyltransferase</fullName>
        <shortName evidence="6">16S rRNA m7G methyltransferase</shortName>
    </alternativeName>
</protein>
<comment type="caution">
    <text evidence="6">Lacks conserved residue(s) required for the propagation of feature annotation.</text>
</comment>
<dbReference type="OrthoDB" id="9808773at2"/>
<dbReference type="RefSeq" id="WP_015924067.1">
    <property type="nucleotide sequence ID" value="NC_011899.1"/>
</dbReference>
<dbReference type="HOGENOM" id="CLU_065341_0_0_9"/>
<sequence length="240" mass="27464">MKSNKFYSRIAAGLEAMNIEYQEYMIDQLQDYLKFLKEENKKYNLTALDEPDEIITKHFFDSLSFLSKFNLKQEKFIDIGTGAGFPGMVIKIFKPGLDMILLDSLAKRVNFLKKLSTRLGLKKLEVVHARAEDLARDKIYREGFDWVVARAVAPVNTLSEYTLPLVRLNGKAVFFKGPGYKEELQEAQNALAILGGRLKDTIKVKVPDLKGERYLVLIEKDSSTPEKYPRRAGIPKKRPL</sequence>
<feature type="binding site" evidence="6">
    <location>
        <begin position="131"/>
        <end position="132"/>
    </location>
    <ligand>
        <name>S-adenosyl-L-methionine</name>
        <dbReference type="ChEBI" id="CHEBI:59789"/>
    </ligand>
</feature>
<keyword evidence="5 6" id="KW-0949">S-adenosyl-L-methionine</keyword>
<dbReference type="PANTHER" id="PTHR31760">
    <property type="entry name" value="S-ADENOSYL-L-METHIONINE-DEPENDENT METHYLTRANSFERASES SUPERFAMILY PROTEIN"/>
    <property type="match status" value="1"/>
</dbReference>
<dbReference type="Pfam" id="PF02527">
    <property type="entry name" value="GidB"/>
    <property type="match status" value="1"/>
</dbReference>
<evidence type="ECO:0000256" key="5">
    <source>
        <dbReference type="ARBA" id="ARBA00022691"/>
    </source>
</evidence>
<organism evidence="7 8">
    <name type="scientific">Halothermothrix orenii (strain H 168 / OCM 544 / DSM 9562)</name>
    <dbReference type="NCBI Taxonomy" id="373903"/>
    <lineage>
        <taxon>Bacteria</taxon>
        <taxon>Bacillati</taxon>
        <taxon>Bacillota</taxon>
        <taxon>Clostridia</taxon>
        <taxon>Halanaerobiales</taxon>
        <taxon>Halothermotrichaceae</taxon>
        <taxon>Halothermothrix</taxon>
    </lineage>
</organism>
<evidence type="ECO:0000256" key="4">
    <source>
        <dbReference type="ARBA" id="ARBA00022679"/>
    </source>
</evidence>
<dbReference type="EC" id="2.1.1.-" evidence="6"/>
<dbReference type="EMBL" id="CP001098">
    <property type="protein sequence ID" value="ACL71099.1"/>
    <property type="molecule type" value="Genomic_DNA"/>
</dbReference>
<gene>
    <name evidence="6" type="primary">rsmG</name>
    <name evidence="7" type="ordered locus">Hore_23540</name>
</gene>
<comment type="function">
    <text evidence="6">Specifically methylates the N7 position of a guanine in 16S rRNA.</text>
</comment>
<dbReference type="eggNOG" id="COG0357">
    <property type="taxonomic scope" value="Bacteria"/>
</dbReference>
<dbReference type="SUPFAM" id="SSF53335">
    <property type="entry name" value="S-adenosyl-L-methionine-dependent methyltransferases"/>
    <property type="match status" value="1"/>
</dbReference>
<dbReference type="PANTHER" id="PTHR31760:SF0">
    <property type="entry name" value="S-ADENOSYL-L-METHIONINE-DEPENDENT METHYLTRANSFERASES SUPERFAMILY PROTEIN"/>
    <property type="match status" value="1"/>
</dbReference>
<evidence type="ECO:0000256" key="6">
    <source>
        <dbReference type="HAMAP-Rule" id="MF_00074"/>
    </source>
</evidence>
<dbReference type="Proteomes" id="UP000000719">
    <property type="component" value="Chromosome"/>
</dbReference>
<evidence type="ECO:0000256" key="1">
    <source>
        <dbReference type="ARBA" id="ARBA00022490"/>
    </source>
</evidence>
<feature type="binding site" evidence="6">
    <location>
        <position position="85"/>
    </location>
    <ligand>
        <name>S-adenosyl-L-methionine</name>
        <dbReference type="ChEBI" id="CHEBI:59789"/>
    </ligand>
</feature>
<dbReference type="NCBIfam" id="TIGR00138">
    <property type="entry name" value="rsmG_gidB"/>
    <property type="match status" value="1"/>
</dbReference>
<dbReference type="AlphaFoldDB" id="B8D1E7"/>
<feature type="binding site" evidence="6">
    <location>
        <position position="150"/>
    </location>
    <ligand>
        <name>S-adenosyl-L-methionine</name>
        <dbReference type="ChEBI" id="CHEBI:59789"/>
    </ligand>
</feature>
<dbReference type="STRING" id="373903.Hore_23540"/>
<evidence type="ECO:0000256" key="2">
    <source>
        <dbReference type="ARBA" id="ARBA00022552"/>
    </source>
</evidence>
<comment type="subcellular location">
    <subcellularLocation>
        <location evidence="6">Cytoplasm</location>
    </subcellularLocation>
</comment>
<evidence type="ECO:0000256" key="3">
    <source>
        <dbReference type="ARBA" id="ARBA00022603"/>
    </source>
</evidence>
<name>B8D1E7_HALOH</name>
<feature type="binding site" evidence="6">
    <location>
        <position position="80"/>
    </location>
    <ligand>
        <name>S-adenosyl-L-methionine</name>
        <dbReference type="ChEBI" id="CHEBI:59789"/>
    </ligand>
</feature>